<comment type="caution">
    <text evidence="1">The sequence shown here is derived from an EMBL/GenBank/DDBJ whole genome shotgun (WGS) entry which is preliminary data.</text>
</comment>
<evidence type="ECO:0000313" key="1">
    <source>
        <dbReference type="EMBL" id="MFI2473881.1"/>
    </source>
</evidence>
<protein>
    <submittedName>
        <fullName evidence="1">Uncharacterized protein</fullName>
    </submittedName>
</protein>
<name>A0ABW7WYK2_9NOCA</name>
<evidence type="ECO:0000313" key="2">
    <source>
        <dbReference type="Proteomes" id="UP001611415"/>
    </source>
</evidence>
<dbReference type="Proteomes" id="UP001611415">
    <property type="component" value="Unassembled WGS sequence"/>
</dbReference>
<dbReference type="RefSeq" id="WP_397092497.1">
    <property type="nucleotide sequence ID" value="NZ_JBIRYO010000006.1"/>
</dbReference>
<reference evidence="1 2" key="1">
    <citation type="submission" date="2024-10" db="EMBL/GenBank/DDBJ databases">
        <title>The Natural Products Discovery Center: Release of the First 8490 Sequenced Strains for Exploring Actinobacteria Biosynthetic Diversity.</title>
        <authorList>
            <person name="Kalkreuter E."/>
            <person name="Kautsar S.A."/>
            <person name="Yang D."/>
            <person name="Bader C.D."/>
            <person name="Teijaro C.N."/>
            <person name="Fluegel L."/>
            <person name="Davis C.M."/>
            <person name="Simpson J.R."/>
            <person name="Lauterbach L."/>
            <person name="Steele A.D."/>
            <person name="Gui C."/>
            <person name="Meng S."/>
            <person name="Li G."/>
            <person name="Viehrig K."/>
            <person name="Ye F."/>
            <person name="Su P."/>
            <person name="Kiefer A.F."/>
            <person name="Nichols A."/>
            <person name="Cepeda A.J."/>
            <person name="Yan W."/>
            <person name="Fan B."/>
            <person name="Jiang Y."/>
            <person name="Adhikari A."/>
            <person name="Zheng C.-J."/>
            <person name="Schuster L."/>
            <person name="Cowan T.M."/>
            <person name="Smanski M.J."/>
            <person name="Chevrette M.G."/>
            <person name="De Carvalho L.P.S."/>
            <person name="Shen B."/>
        </authorList>
    </citation>
    <scope>NUCLEOTIDE SEQUENCE [LARGE SCALE GENOMIC DNA]</scope>
    <source>
        <strain evidence="1 2">NPDC019275</strain>
    </source>
</reference>
<keyword evidence="2" id="KW-1185">Reference proteome</keyword>
<accession>A0ABW7WYK2</accession>
<sequence>MSAQTGTDLINQAFPLDGPHTADTAIAAAAAIAELWRYLGHATIGGTRDLLADPADVYTVVGLLSDADRRADDVLGRLASYAVNVGDESTYADRFGHYVPDGSPDQIQAGMHQAATELRAAANGHNWSASGLDRAAGWLSDIYRNTTTSDEGAALGEEN</sequence>
<proteinExistence type="predicted"/>
<gene>
    <name evidence="1" type="ORF">ACH49W_10935</name>
</gene>
<dbReference type="EMBL" id="JBIRYO010000006">
    <property type="protein sequence ID" value="MFI2473881.1"/>
    <property type="molecule type" value="Genomic_DNA"/>
</dbReference>
<organism evidence="1 2">
    <name type="scientific">Nocardia xishanensis</name>
    <dbReference type="NCBI Taxonomy" id="238964"/>
    <lineage>
        <taxon>Bacteria</taxon>
        <taxon>Bacillati</taxon>
        <taxon>Actinomycetota</taxon>
        <taxon>Actinomycetes</taxon>
        <taxon>Mycobacteriales</taxon>
        <taxon>Nocardiaceae</taxon>
        <taxon>Nocardia</taxon>
    </lineage>
</organism>